<dbReference type="GO" id="GO:0048278">
    <property type="term" value="P:vesicle docking"/>
    <property type="evidence" value="ECO:0007669"/>
    <property type="project" value="TreeGrafter"/>
</dbReference>
<reference evidence="6 7" key="1">
    <citation type="submission" date="2013-05" db="EMBL/GenBank/DDBJ databases">
        <title>Draft genome of the parasitic nematode Anyclostoma ceylanicum.</title>
        <authorList>
            <person name="Mitreva M."/>
        </authorList>
    </citation>
    <scope>NUCLEOTIDE SEQUENCE [LARGE SCALE GENOMIC DNA]</scope>
</reference>
<dbReference type="GO" id="GO:0006906">
    <property type="term" value="P:vesicle fusion"/>
    <property type="evidence" value="ECO:0007669"/>
    <property type="project" value="TreeGrafter"/>
</dbReference>
<dbReference type="GO" id="GO:0005886">
    <property type="term" value="C:plasma membrane"/>
    <property type="evidence" value="ECO:0007669"/>
    <property type="project" value="TreeGrafter"/>
</dbReference>
<dbReference type="PANTHER" id="PTHR19957">
    <property type="entry name" value="SYNTAXIN"/>
    <property type="match status" value="1"/>
</dbReference>
<keyword evidence="4" id="KW-0472">Membrane</keyword>
<dbReference type="AlphaFoldDB" id="A0A0D6LXD6"/>
<dbReference type="Pfam" id="PF00804">
    <property type="entry name" value="Syntaxin"/>
    <property type="match status" value="1"/>
</dbReference>
<feature type="coiled-coil region" evidence="3">
    <location>
        <begin position="112"/>
        <end position="174"/>
    </location>
</feature>
<feature type="domain" description="T-SNARE coiled-coil homology" evidence="5">
    <location>
        <begin position="268"/>
        <end position="330"/>
    </location>
</feature>
<dbReference type="GO" id="GO:0005484">
    <property type="term" value="F:SNAP receptor activity"/>
    <property type="evidence" value="ECO:0007669"/>
    <property type="project" value="TreeGrafter"/>
</dbReference>
<dbReference type="InterPro" id="IPR006011">
    <property type="entry name" value="Syntaxin_N"/>
</dbReference>
<sequence>MLTYAGEVSAFELDLGANFVLVVSLVPCSTISILKPYERMMKAGHRLAISELMEVLVVFLMEASDPRKNQMRDRLADFQRRVVTDRFEEVELGPSTPAAVPYNLANALDGRLSLVRKLLDELQSEIESLRRKQQHILALAVADPAEKDVLEDQIAKIRRKTADLRKMVNEVDNEFNEFARVCESSGEVRIRKNQIDSIRRKLRDLIISFNDTHADYRSRVSVRVRRQLRAVGENVTEEEAEKIIDSAGRDELFFREVNPLSVSAKAALADVKRRHNEIVELEKSIQTMQEIFVDLQNLTEIQNEMVDNIAHNVDSTKDHVEQGARNVKVGLEYKKSATRKKNGSVGPVSV</sequence>
<dbReference type="Pfam" id="PF05739">
    <property type="entry name" value="SNARE"/>
    <property type="match status" value="1"/>
</dbReference>
<protein>
    <submittedName>
        <fullName evidence="6">SNARE domain protein</fullName>
    </submittedName>
</protein>
<evidence type="ECO:0000256" key="1">
    <source>
        <dbReference type="ARBA" id="ARBA00009063"/>
    </source>
</evidence>
<evidence type="ECO:0000256" key="3">
    <source>
        <dbReference type="SAM" id="Coils"/>
    </source>
</evidence>
<dbReference type="GO" id="GO:0000149">
    <property type="term" value="F:SNARE binding"/>
    <property type="evidence" value="ECO:0007669"/>
    <property type="project" value="TreeGrafter"/>
</dbReference>
<keyword evidence="7" id="KW-1185">Reference proteome</keyword>
<name>A0A0D6LXD6_9BILA</name>
<dbReference type="GO" id="GO:0012505">
    <property type="term" value="C:endomembrane system"/>
    <property type="evidence" value="ECO:0007669"/>
    <property type="project" value="TreeGrafter"/>
</dbReference>
<keyword evidence="3" id="KW-0175">Coiled coil</keyword>
<keyword evidence="4" id="KW-0812">Transmembrane</keyword>
<organism evidence="6 7">
    <name type="scientific">Ancylostoma ceylanicum</name>
    <dbReference type="NCBI Taxonomy" id="53326"/>
    <lineage>
        <taxon>Eukaryota</taxon>
        <taxon>Metazoa</taxon>
        <taxon>Ecdysozoa</taxon>
        <taxon>Nematoda</taxon>
        <taxon>Chromadorea</taxon>
        <taxon>Rhabditida</taxon>
        <taxon>Rhabditina</taxon>
        <taxon>Rhabditomorpha</taxon>
        <taxon>Strongyloidea</taxon>
        <taxon>Ancylostomatidae</taxon>
        <taxon>Ancylostomatinae</taxon>
        <taxon>Ancylostoma</taxon>
    </lineage>
</organism>
<proteinExistence type="inferred from homology"/>
<dbReference type="InterPro" id="IPR045242">
    <property type="entry name" value="Syntaxin"/>
</dbReference>
<dbReference type="EMBL" id="KE124855">
    <property type="protein sequence ID" value="EPB76745.1"/>
    <property type="molecule type" value="Genomic_DNA"/>
</dbReference>
<dbReference type="Gene3D" id="1.20.58.70">
    <property type="match status" value="1"/>
</dbReference>
<keyword evidence="2" id="KW-0532">Neurotransmitter transport</keyword>
<keyword evidence="2" id="KW-0813">Transport</keyword>
<dbReference type="PROSITE" id="PS50192">
    <property type="entry name" value="T_SNARE"/>
    <property type="match status" value="1"/>
</dbReference>
<dbReference type="Gene3D" id="1.20.5.110">
    <property type="match status" value="1"/>
</dbReference>
<dbReference type="CDD" id="cd15848">
    <property type="entry name" value="SNARE_syntaxin1-like"/>
    <property type="match status" value="1"/>
</dbReference>
<keyword evidence="4" id="KW-1133">Transmembrane helix</keyword>
<dbReference type="PANTHER" id="PTHR19957:SF113">
    <property type="entry name" value="SYNTAXIN-2-RELATED"/>
    <property type="match status" value="1"/>
</dbReference>
<dbReference type="InterPro" id="IPR000727">
    <property type="entry name" value="T_SNARE_dom"/>
</dbReference>
<accession>A0A0D6LXD6</accession>
<evidence type="ECO:0000259" key="5">
    <source>
        <dbReference type="PROSITE" id="PS50192"/>
    </source>
</evidence>
<evidence type="ECO:0000256" key="4">
    <source>
        <dbReference type="SAM" id="Phobius"/>
    </source>
</evidence>
<feature type="transmembrane region" description="Helical" evidence="4">
    <location>
        <begin position="15"/>
        <end position="34"/>
    </location>
</feature>
<dbReference type="GO" id="GO:0006886">
    <property type="term" value="P:intracellular protein transport"/>
    <property type="evidence" value="ECO:0007669"/>
    <property type="project" value="TreeGrafter"/>
</dbReference>
<evidence type="ECO:0000313" key="6">
    <source>
        <dbReference type="EMBL" id="EPB76745.1"/>
    </source>
</evidence>
<dbReference type="GO" id="GO:0006836">
    <property type="term" value="P:neurotransmitter transport"/>
    <property type="evidence" value="ECO:0007669"/>
    <property type="project" value="UniProtKB-KW"/>
</dbReference>
<dbReference type="GO" id="GO:0031201">
    <property type="term" value="C:SNARE complex"/>
    <property type="evidence" value="ECO:0007669"/>
    <property type="project" value="TreeGrafter"/>
</dbReference>
<dbReference type="GO" id="GO:0006887">
    <property type="term" value="P:exocytosis"/>
    <property type="evidence" value="ECO:0007669"/>
    <property type="project" value="TreeGrafter"/>
</dbReference>
<comment type="similarity">
    <text evidence="1">Belongs to the syntaxin family.</text>
</comment>
<dbReference type="SMART" id="SM00397">
    <property type="entry name" value="t_SNARE"/>
    <property type="match status" value="1"/>
</dbReference>
<dbReference type="SMART" id="SM00503">
    <property type="entry name" value="SynN"/>
    <property type="match status" value="1"/>
</dbReference>
<gene>
    <name evidence="6" type="ORF">ANCCEY_04181</name>
</gene>
<dbReference type="Proteomes" id="UP000054495">
    <property type="component" value="Unassembled WGS sequence"/>
</dbReference>
<evidence type="ECO:0000313" key="7">
    <source>
        <dbReference type="Proteomes" id="UP000054495"/>
    </source>
</evidence>
<evidence type="ECO:0000256" key="2">
    <source>
        <dbReference type="ARBA" id="ARBA00022775"/>
    </source>
</evidence>
<dbReference type="InterPro" id="IPR010989">
    <property type="entry name" value="SNARE"/>
</dbReference>
<dbReference type="SUPFAM" id="SSF47661">
    <property type="entry name" value="t-snare proteins"/>
    <property type="match status" value="1"/>
</dbReference>